<keyword evidence="2" id="KW-0812">Transmembrane</keyword>
<dbReference type="InParanoid" id="B3MWP2"/>
<gene>
    <name evidence="3" type="primary">Dana\GF22415</name>
    <name evidence="3" type="synonym">dana_GLEANR_6386</name>
    <name evidence="3" type="ORF">GF22415</name>
</gene>
<feature type="transmembrane region" description="Helical" evidence="2">
    <location>
        <begin position="209"/>
        <end position="232"/>
    </location>
</feature>
<evidence type="ECO:0000256" key="2">
    <source>
        <dbReference type="SAM" id="Phobius"/>
    </source>
</evidence>
<feature type="region of interest" description="Disordered" evidence="1">
    <location>
        <begin position="1"/>
        <end position="54"/>
    </location>
</feature>
<reference evidence="3 4" key="1">
    <citation type="journal article" date="2007" name="Nature">
        <title>Evolution of genes and genomes on the Drosophila phylogeny.</title>
        <authorList>
            <consortium name="Drosophila 12 Genomes Consortium"/>
            <person name="Clark A.G."/>
            <person name="Eisen M.B."/>
            <person name="Smith D.R."/>
            <person name="Bergman C.M."/>
            <person name="Oliver B."/>
            <person name="Markow T.A."/>
            <person name="Kaufman T.C."/>
            <person name="Kellis M."/>
            <person name="Gelbart W."/>
            <person name="Iyer V.N."/>
            <person name="Pollard D.A."/>
            <person name="Sackton T.B."/>
            <person name="Larracuente A.M."/>
            <person name="Singh N.D."/>
            <person name="Abad J.P."/>
            <person name="Abt D.N."/>
            <person name="Adryan B."/>
            <person name="Aguade M."/>
            <person name="Akashi H."/>
            <person name="Anderson W.W."/>
            <person name="Aquadro C.F."/>
            <person name="Ardell D.H."/>
            <person name="Arguello R."/>
            <person name="Artieri C.G."/>
            <person name="Barbash D.A."/>
            <person name="Barker D."/>
            <person name="Barsanti P."/>
            <person name="Batterham P."/>
            <person name="Batzoglou S."/>
            <person name="Begun D."/>
            <person name="Bhutkar A."/>
            <person name="Blanco E."/>
            <person name="Bosak S.A."/>
            <person name="Bradley R.K."/>
            <person name="Brand A.D."/>
            <person name="Brent M.R."/>
            <person name="Brooks A.N."/>
            <person name="Brown R.H."/>
            <person name="Butlin R.K."/>
            <person name="Caggese C."/>
            <person name="Calvi B.R."/>
            <person name="Bernardo de Carvalho A."/>
            <person name="Caspi A."/>
            <person name="Castrezana S."/>
            <person name="Celniker S.E."/>
            <person name="Chang J.L."/>
            <person name="Chapple C."/>
            <person name="Chatterji S."/>
            <person name="Chinwalla A."/>
            <person name="Civetta A."/>
            <person name="Clifton S.W."/>
            <person name="Comeron J.M."/>
            <person name="Costello J.C."/>
            <person name="Coyne J.A."/>
            <person name="Daub J."/>
            <person name="David R.G."/>
            <person name="Delcher A.L."/>
            <person name="Delehaunty K."/>
            <person name="Do C.B."/>
            <person name="Ebling H."/>
            <person name="Edwards K."/>
            <person name="Eickbush T."/>
            <person name="Evans J.D."/>
            <person name="Filipski A."/>
            <person name="Findeiss S."/>
            <person name="Freyhult E."/>
            <person name="Fulton L."/>
            <person name="Fulton R."/>
            <person name="Garcia A.C."/>
            <person name="Gardiner A."/>
            <person name="Garfield D.A."/>
            <person name="Garvin B.E."/>
            <person name="Gibson G."/>
            <person name="Gilbert D."/>
            <person name="Gnerre S."/>
            <person name="Godfrey J."/>
            <person name="Good R."/>
            <person name="Gotea V."/>
            <person name="Gravely B."/>
            <person name="Greenberg A.J."/>
            <person name="Griffiths-Jones S."/>
            <person name="Gross S."/>
            <person name="Guigo R."/>
            <person name="Gustafson E.A."/>
            <person name="Haerty W."/>
            <person name="Hahn M.W."/>
            <person name="Halligan D.L."/>
            <person name="Halpern A.L."/>
            <person name="Halter G.M."/>
            <person name="Han M.V."/>
            <person name="Heger A."/>
            <person name="Hillier L."/>
            <person name="Hinrichs A.S."/>
            <person name="Holmes I."/>
            <person name="Hoskins R.A."/>
            <person name="Hubisz M.J."/>
            <person name="Hultmark D."/>
            <person name="Huntley M.A."/>
            <person name="Jaffe D.B."/>
            <person name="Jagadeeshan S."/>
            <person name="Jeck W.R."/>
            <person name="Johnson J."/>
            <person name="Jones C.D."/>
            <person name="Jordan W.C."/>
            <person name="Karpen G.H."/>
            <person name="Kataoka E."/>
            <person name="Keightley P.D."/>
            <person name="Kheradpour P."/>
            <person name="Kirkness E.F."/>
            <person name="Koerich L.B."/>
            <person name="Kristiansen K."/>
            <person name="Kudrna D."/>
            <person name="Kulathinal R.J."/>
            <person name="Kumar S."/>
            <person name="Kwok R."/>
            <person name="Lander E."/>
            <person name="Langley C.H."/>
            <person name="Lapoint R."/>
            <person name="Lazzaro B.P."/>
            <person name="Lee S.J."/>
            <person name="Levesque L."/>
            <person name="Li R."/>
            <person name="Lin C.F."/>
            <person name="Lin M.F."/>
            <person name="Lindblad-Toh K."/>
            <person name="Llopart A."/>
            <person name="Long M."/>
            <person name="Low L."/>
            <person name="Lozovsky E."/>
            <person name="Lu J."/>
            <person name="Luo M."/>
            <person name="Machado C.A."/>
            <person name="Makalowski W."/>
            <person name="Marzo M."/>
            <person name="Matsuda M."/>
            <person name="Matzkin L."/>
            <person name="McAllister B."/>
            <person name="McBride C.S."/>
            <person name="McKernan B."/>
            <person name="McKernan K."/>
            <person name="Mendez-Lago M."/>
            <person name="Minx P."/>
            <person name="Mollenhauer M.U."/>
            <person name="Montooth K."/>
            <person name="Mount S.M."/>
            <person name="Mu X."/>
            <person name="Myers E."/>
            <person name="Negre B."/>
            <person name="Newfeld S."/>
            <person name="Nielsen R."/>
            <person name="Noor M.A."/>
            <person name="O'Grady P."/>
            <person name="Pachter L."/>
            <person name="Papaceit M."/>
            <person name="Parisi M.J."/>
            <person name="Parisi M."/>
            <person name="Parts L."/>
            <person name="Pedersen J.S."/>
            <person name="Pesole G."/>
            <person name="Phillippy A.M."/>
            <person name="Ponting C.P."/>
            <person name="Pop M."/>
            <person name="Porcelli D."/>
            <person name="Powell J.R."/>
            <person name="Prohaska S."/>
            <person name="Pruitt K."/>
            <person name="Puig M."/>
            <person name="Quesneville H."/>
            <person name="Ram K.R."/>
            <person name="Rand D."/>
            <person name="Rasmussen M.D."/>
            <person name="Reed L.K."/>
            <person name="Reenan R."/>
            <person name="Reily A."/>
            <person name="Remington K.A."/>
            <person name="Rieger T.T."/>
            <person name="Ritchie M.G."/>
            <person name="Robin C."/>
            <person name="Rogers Y.H."/>
            <person name="Rohde C."/>
            <person name="Rozas J."/>
            <person name="Rubenfield M.J."/>
            <person name="Ruiz A."/>
            <person name="Russo S."/>
            <person name="Salzberg S.L."/>
            <person name="Sanchez-Gracia A."/>
            <person name="Saranga D.J."/>
            <person name="Sato H."/>
            <person name="Schaeffer S.W."/>
            <person name="Schatz M.C."/>
            <person name="Schlenke T."/>
            <person name="Schwartz R."/>
            <person name="Segarra C."/>
            <person name="Singh R.S."/>
            <person name="Sirot L."/>
            <person name="Sirota M."/>
            <person name="Sisneros N.B."/>
            <person name="Smith C.D."/>
            <person name="Smith T.F."/>
            <person name="Spieth J."/>
            <person name="Stage D.E."/>
            <person name="Stark A."/>
            <person name="Stephan W."/>
            <person name="Strausberg R.L."/>
            <person name="Strempel S."/>
            <person name="Sturgill D."/>
            <person name="Sutton G."/>
            <person name="Sutton G.G."/>
            <person name="Tao W."/>
            <person name="Teichmann S."/>
            <person name="Tobari Y.N."/>
            <person name="Tomimura Y."/>
            <person name="Tsolas J.M."/>
            <person name="Valente V.L."/>
            <person name="Venter E."/>
            <person name="Venter J.C."/>
            <person name="Vicario S."/>
            <person name="Vieira F.G."/>
            <person name="Vilella A.J."/>
            <person name="Villasante A."/>
            <person name="Walenz B."/>
            <person name="Wang J."/>
            <person name="Wasserman M."/>
            <person name="Watts T."/>
            <person name="Wilson D."/>
            <person name="Wilson R.K."/>
            <person name="Wing R.A."/>
            <person name="Wolfner M.F."/>
            <person name="Wong A."/>
            <person name="Wong G.K."/>
            <person name="Wu C.I."/>
            <person name="Wu G."/>
            <person name="Yamamoto D."/>
            <person name="Yang H.P."/>
            <person name="Yang S.P."/>
            <person name="Yorke J.A."/>
            <person name="Yoshida K."/>
            <person name="Zdobnov E."/>
            <person name="Zhang P."/>
            <person name="Zhang Y."/>
            <person name="Zimin A.V."/>
            <person name="Baldwin J."/>
            <person name="Abdouelleil A."/>
            <person name="Abdulkadir J."/>
            <person name="Abebe A."/>
            <person name="Abera B."/>
            <person name="Abreu J."/>
            <person name="Acer S.C."/>
            <person name="Aftuck L."/>
            <person name="Alexander A."/>
            <person name="An P."/>
            <person name="Anderson E."/>
            <person name="Anderson S."/>
            <person name="Arachi H."/>
            <person name="Azer M."/>
            <person name="Bachantsang P."/>
            <person name="Barry A."/>
            <person name="Bayul T."/>
            <person name="Berlin A."/>
            <person name="Bessette D."/>
            <person name="Bloom T."/>
            <person name="Blye J."/>
            <person name="Boguslavskiy L."/>
            <person name="Bonnet C."/>
            <person name="Boukhgalter B."/>
            <person name="Bourzgui I."/>
            <person name="Brown A."/>
            <person name="Cahill P."/>
            <person name="Channer S."/>
            <person name="Cheshatsang Y."/>
            <person name="Chuda L."/>
            <person name="Citroen M."/>
            <person name="Collymore A."/>
            <person name="Cooke P."/>
            <person name="Costello M."/>
            <person name="D'Aco K."/>
            <person name="Daza R."/>
            <person name="De Haan G."/>
            <person name="DeGray S."/>
            <person name="DeMaso C."/>
            <person name="Dhargay N."/>
            <person name="Dooley K."/>
            <person name="Dooley E."/>
            <person name="Doricent M."/>
            <person name="Dorje P."/>
            <person name="Dorjee K."/>
            <person name="Dupes A."/>
            <person name="Elong R."/>
            <person name="Falk J."/>
            <person name="Farina A."/>
            <person name="Faro S."/>
            <person name="Ferguson D."/>
            <person name="Fisher S."/>
            <person name="Foley C.D."/>
            <person name="Franke A."/>
            <person name="Friedrich D."/>
            <person name="Gadbois L."/>
            <person name="Gearin G."/>
            <person name="Gearin C.R."/>
            <person name="Giannoukos G."/>
            <person name="Goode T."/>
            <person name="Graham J."/>
            <person name="Grandbois E."/>
            <person name="Grewal S."/>
            <person name="Gyaltsen K."/>
            <person name="Hafez N."/>
            <person name="Hagos B."/>
            <person name="Hall J."/>
            <person name="Henson C."/>
            <person name="Hollinger A."/>
            <person name="Honan T."/>
            <person name="Huard M.D."/>
            <person name="Hughes L."/>
            <person name="Hurhula B."/>
            <person name="Husby M.E."/>
            <person name="Kamat A."/>
            <person name="Kanga B."/>
            <person name="Kashin S."/>
            <person name="Khazanovich D."/>
            <person name="Kisner P."/>
            <person name="Lance K."/>
            <person name="Lara M."/>
            <person name="Lee W."/>
            <person name="Lennon N."/>
            <person name="Letendre F."/>
            <person name="LeVine R."/>
            <person name="Lipovsky A."/>
            <person name="Liu X."/>
            <person name="Liu J."/>
            <person name="Liu S."/>
            <person name="Lokyitsang T."/>
            <person name="Lokyitsang Y."/>
            <person name="Lubonja R."/>
            <person name="Lui A."/>
            <person name="MacDonald P."/>
            <person name="Magnisalis V."/>
            <person name="Maru K."/>
            <person name="Matthews C."/>
            <person name="McCusker W."/>
            <person name="McDonough S."/>
            <person name="Mehta T."/>
            <person name="Meldrim J."/>
            <person name="Meneus L."/>
            <person name="Mihai O."/>
            <person name="Mihalev A."/>
            <person name="Mihova T."/>
            <person name="Mittelman R."/>
            <person name="Mlenga V."/>
            <person name="Montmayeur A."/>
            <person name="Mulrain L."/>
            <person name="Navidi A."/>
            <person name="Naylor J."/>
            <person name="Negash T."/>
            <person name="Nguyen T."/>
            <person name="Nguyen N."/>
            <person name="Nicol R."/>
            <person name="Norbu C."/>
            <person name="Norbu N."/>
            <person name="Novod N."/>
            <person name="O'Neill B."/>
            <person name="Osman S."/>
            <person name="Markiewicz E."/>
            <person name="Oyono O.L."/>
            <person name="Patti C."/>
            <person name="Phunkhang P."/>
            <person name="Pierre F."/>
            <person name="Priest M."/>
            <person name="Raghuraman S."/>
            <person name="Rege F."/>
            <person name="Reyes R."/>
            <person name="Rise C."/>
            <person name="Rogov P."/>
            <person name="Ross K."/>
            <person name="Ryan E."/>
            <person name="Settipalli S."/>
            <person name="Shea T."/>
            <person name="Sherpa N."/>
            <person name="Shi L."/>
            <person name="Shih D."/>
            <person name="Sparrow T."/>
            <person name="Spaulding J."/>
            <person name="Stalker J."/>
            <person name="Stange-Thomann N."/>
            <person name="Stavropoulos S."/>
            <person name="Stone C."/>
            <person name="Strader C."/>
            <person name="Tesfaye S."/>
            <person name="Thomson T."/>
            <person name="Thoulutsang Y."/>
            <person name="Thoulutsang D."/>
            <person name="Topham K."/>
            <person name="Topping I."/>
            <person name="Tsamla T."/>
            <person name="Vassiliev H."/>
            <person name="Vo A."/>
            <person name="Wangchuk T."/>
            <person name="Wangdi T."/>
            <person name="Weiand M."/>
            <person name="Wilkinson J."/>
            <person name="Wilson A."/>
            <person name="Yadav S."/>
            <person name="Young G."/>
            <person name="Yu Q."/>
            <person name="Zembek L."/>
            <person name="Zhong D."/>
            <person name="Zimmer A."/>
            <person name="Zwirko Z."/>
            <person name="Jaffe D.B."/>
            <person name="Alvarez P."/>
            <person name="Brockman W."/>
            <person name="Butler J."/>
            <person name="Chin C."/>
            <person name="Gnerre S."/>
            <person name="Grabherr M."/>
            <person name="Kleber M."/>
            <person name="Mauceli E."/>
            <person name="MacCallum I."/>
        </authorList>
    </citation>
    <scope>NUCLEOTIDE SEQUENCE [LARGE SCALE GENOMIC DNA]</scope>
    <source>
        <strain evidence="4">Tucson 14024-0371.13</strain>
    </source>
</reference>
<evidence type="ECO:0000313" key="4">
    <source>
        <dbReference type="Proteomes" id="UP000007801"/>
    </source>
</evidence>
<dbReference type="KEGG" id="dan:6505076"/>
<keyword evidence="2" id="KW-1133">Transmembrane helix</keyword>
<feature type="compositionally biased region" description="Basic and acidic residues" evidence="1">
    <location>
        <begin position="28"/>
        <end position="51"/>
    </location>
</feature>
<dbReference type="GeneID" id="6505076"/>
<dbReference type="HOGENOM" id="CLU_1046838_0_0_1"/>
<sequence length="266" mass="31395">MPKVQANKVPQEKSKLRMKKGPGNKTKPKQERNVAAKDQKMPADQKDEQNKLKASVKNILQVTVKHDDLAEDKKEFPKDKDVRPRAERREMRQLVISDESIQRFEQVAIILPAPEMGRAIITEVRQFVDPDLQFLARLNMLPVRQGNNRHLCPRLIRNRSALLLHCANRLNNEYERLLRYNRRQNALRQMIRLQHNNNWLLFEVDWTNFIMLTVGFILMLAVISIFCDPVFFNPRSPRMPRPSPFFGHRFWAALQIMMSYWGMDPK</sequence>
<feature type="transmembrane region" description="Helical" evidence="2">
    <location>
        <begin position="244"/>
        <end position="263"/>
    </location>
</feature>
<evidence type="ECO:0000256" key="1">
    <source>
        <dbReference type="SAM" id="MobiDB-lite"/>
    </source>
</evidence>
<name>B3MWP2_DROAN</name>
<protein>
    <submittedName>
        <fullName evidence="3">Uncharacterized protein, isoform A</fullName>
    </submittedName>
</protein>
<keyword evidence="4" id="KW-1185">Reference proteome</keyword>
<proteinExistence type="predicted"/>
<accession>B3MWP2</accession>
<evidence type="ECO:0000313" key="3">
    <source>
        <dbReference type="EMBL" id="EDV35027.1"/>
    </source>
</evidence>
<keyword evidence="2" id="KW-0472">Membrane</keyword>
<organism evidence="3 4">
    <name type="scientific">Drosophila ananassae</name>
    <name type="common">Fruit fly</name>
    <dbReference type="NCBI Taxonomy" id="7217"/>
    <lineage>
        <taxon>Eukaryota</taxon>
        <taxon>Metazoa</taxon>
        <taxon>Ecdysozoa</taxon>
        <taxon>Arthropoda</taxon>
        <taxon>Hexapoda</taxon>
        <taxon>Insecta</taxon>
        <taxon>Pterygota</taxon>
        <taxon>Neoptera</taxon>
        <taxon>Endopterygota</taxon>
        <taxon>Diptera</taxon>
        <taxon>Brachycera</taxon>
        <taxon>Muscomorpha</taxon>
        <taxon>Ephydroidea</taxon>
        <taxon>Drosophilidae</taxon>
        <taxon>Drosophila</taxon>
        <taxon>Sophophora</taxon>
    </lineage>
</organism>
<dbReference type="AlphaFoldDB" id="B3MWP2"/>
<dbReference type="EMBL" id="CH902625">
    <property type="protein sequence ID" value="EDV35027.1"/>
    <property type="molecule type" value="Genomic_DNA"/>
</dbReference>
<dbReference type="Proteomes" id="UP000007801">
    <property type="component" value="Unassembled WGS sequence"/>
</dbReference>